<dbReference type="SUPFAM" id="SSF48403">
    <property type="entry name" value="Ankyrin repeat"/>
    <property type="match status" value="1"/>
</dbReference>
<keyword evidence="2" id="KW-1185">Reference proteome</keyword>
<evidence type="ECO:0000313" key="1">
    <source>
        <dbReference type="EMBL" id="SPN79681.1"/>
    </source>
</evidence>
<dbReference type="InterPro" id="IPR052050">
    <property type="entry name" value="SecEffector_AnkRepeat"/>
</dbReference>
<gene>
    <name evidence="1" type="ORF">BRZCDTV_469</name>
</gene>
<dbReference type="PANTHER" id="PTHR46586">
    <property type="entry name" value="ANKYRIN REPEAT-CONTAINING PROTEIN"/>
    <property type="match status" value="1"/>
</dbReference>
<dbReference type="EMBL" id="LT994651">
    <property type="protein sequence ID" value="SPN79681.1"/>
    <property type="molecule type" value="Genomic_DNA"/>
</dbReference>
<dbReference type="InterPro" id="IPR036770">
    <property type="entry name" value="Ankyrin_rpt-contain_sf"/>
</dbReference>
<reference evidence="1" key="1">
    <citation type="submission" date="2018-03" db="EMBL/GenBank/DDBJ databases">
        <authorList>
            <consortium name="Urmite Genomes"/>
        </authorList>
    </citation>
    <scope>NUCLEOTIDE SEQUENCE [LARGE SCALE GENOMIC DNA]</scope>
    <source>
        <strain evidence="1">IHUMI-27.7</strain>
    </source>
</reference>
<dbReference type="PANTHER" id="PTHR46586:SF3">
    <property type="entry name" value="ANKYRIN REPEAT-CONTAINING PROTEIN"/>
    <property type="match status" value="1"/>
</dbReference>
<name>A0A2R8FFP5_9VIRU</name>
<accession>A0A2R8FFP5</accession>
<dbReference type="Gene3D" id="1.25.40.20">
    <property type="entry name" value="Ankyrin repeat-containing domain"/>
    <property type="match status" value="1"/>
</dbReference>
<evidence type="ECO:0000313" key="2">
    <source>
        <dbReference type="Proteomes" id="UP000273054"/>
    </source>
</evidence>
<proteinExistence type="predicted"/>
<sequence length="262" mass="30216">MQTILQTIFSFTDTGRYFVLRRVCSQFRSLLPKIEPIHYINLLCREKQFSPFAVSSSLALEAAEKGCLDIVKRGIYTLYSQHSLEVAVRSGQLEIAKYLYTCGFVPNAKTCYLAAEKGYLEILKWLRSVGCPWNESTCDAAAFYGHLDLLQWLREQDCPWDERVCESAAYCGHLHILIWARNNGCPWSKRTFTSALVRPRLLILEYLLVNQCPWSKQAYETAAFNCNVWALDWLKKNGCPLGRIHSSNIRSKEVQEWVKQNL</sequence>
<protein>
    <submittedName>
        <fullName evidence="1">Ankyrin repeat-containing protein</fullName>
    </submittedName>
</protein>
<organism evidence="1">
    <name type="scientific">Brazilian cedratvirus IHUMI</name>
    <dbReference type="NCBI Taxonomy" id="2126980"/>
    <lineage>
        <taxon>Viruses</taxon>
        <taxon>Pithoviruses</taxon>
        <taxon>Orthocedratvirinae</taxon>
        <taxon>Alphacedratvirus</taxon>
        <taxon>Alphacedratvirus brasiliense</taxon>
    </lineage>
</organism>
<dbReference type="Proteomes" id="UP000273054">
    <property type="component" value="Segment"/>
</dbReference>